<dbReference type="InterPro" id="IPR036866">
    <property type="entry name" value="RibonucZ/Hydroxyglut_hydro"/>
</dbReference>
<dbReference type="InterPro" id="IPR036388">
    <property type="entry name" value="WH-like_DNA-bd_sf"/>
</dbReference>
<accession>A0A2T0GYB3</accession>
<evidence type="ECO:0000313" key="2">
    <source>
        <dbReference type="EMBL" id="PRW64023.1"/>
    </source>
</evidence>
<feature type="domain" description="Metallo-beta-lactamase" evidence="1">
    <location>
        <begin position="32"/>
        <end position="246"/>
    </location>
</feature>
<dbReference type="EMBL" id="PVSR01000007">
    <property type="protein sequence ID" value="PRW64023.1"/>
    <property type="molecule type" value="Genomic_DNA"/>
</dbReference>
<dbReference type="Proteomes" id="UP000239352">
    <property type="component" value="Unassembled WGS sequence"/>
</dbReference>
<keyword evidence="2" id="KW-0378">Hydrolase</keyword>
<dbReference type="STRING" id="1050202.GCA_000384035_01557"/>
<dbReference type="PANTHER" id="PTHR23131:SF4">
    <property type="entry name" value="METALLO-BETA-LACTAMASE SUPERFAMILY POTEIN"/>
    <property type="match status" value="1"/>
</dbReference>
<protein>
    <submittedName>
        <fullName evidence="2">MBL fold metallo-hydrolase</fullName>
    </submittedName>
</protein>
<dbReference type="Gene3D" id="3.60.15.10">
    <property type="entry name" value="Ribonuclease Z/Hydroxyacylglutathione hydrolase-like"/>
    <property type="match status" value="1"/>
</dbReference>
<proteinExistence type="predicted"/>
<dbReference type="InterPro" id="IPR050662">
    <property type="entry name" value="Sec-metab_biosynth-thioest"/>
</dbReference>
<reference evidence="2 3" key="1">
    <citation type="submission" date="2018-03" db="EMBL/GenBank/DDBJ databases">
        <title>Actinopolyspora mortivallis from Sahara, screening for active biomolecules.</title>
        <authorList>
            <person name="Selama O."/>
            <person name="Wellington E.M.H."/>
            <person name="Hacene H."/>
        </authorList>
    </citation>
    <scope>NUCLEOTIDE SEQUENCE [LARGE SCALE GENOMIC DNA]</scope>
    <source>
        <strain evidence="2 3">M5A</strain>
    </source>
</reference>
<evidence type="ECO:0000313" key="3">
    <source>
        <dbReference type="Proteomes" id="UP000239352"/>
    </source>
</evidence>
<dbReference type="PANTHER" id="PTHR23131">
    <property type="entry name" value="ENDORIBONUCLEASE LACTB2"/>
    <property type="match status" value="1"/>
</dbReference>
<name>A0A2T0GYB3_ACTMO</name>
<keyword evidence="3" id="KW-1185">Reference proteome</keyword>
<dbReference type="InterPro" id="IPR001279">
    <property type="entry name" value="Metallo-B-lactamas"/>
</dbReference>
<dbReference type="Pfam" id="PF00753">
    <property type="entry name" value="Lactamase_B"/>
    <property type="match status" value="1"/>
</dbReference>
<evidence type="ECO:0000259" key="1">
    <source>
        <dbReference type="SMART" id="SM00849"/>
    </source>
</evidence>
<organism evidence="2 3">
    <name type="scientific">Actinopolyspora mortivallis</name>
    <dbReference type="NCBI Taxonomy" id="33906"/>
    <lineage>
        <taxon>Bacteria</taxon>
        <taxon>Bacillati</taxon>
        <taxon>Actinomycetota</taxon>
        <taxon>Actinomycetes</taxon>
        <taxon>Actinopolysporales</taxon>
        <taxon>Actinopolysporaceae</taxon>
        <taxon>Actinopolyspora</taxon>
    </lineage>
</organism>
<gene>
    <name evidence="2" type="ORF">CEP50_07470</name>
</gene>
<dbReference type="Gene3D" id="1.10.10.10">
    <property type="entry name" value="Winged helix-like DNA-binding domain superfamily/Winged helix DNA-binding domain"/>
    <property type="match status" value="1"/>
</dbReference>
<dbReference type="SMART" id="SM00849">
    <property type="entry name" value="Lactamase_B"/>
    <property type="match status" value="1"/>
</dbReference>
<dbReference type="RefSeq" id="WP_106113204.1">
    <property type="nucleotide sequence ID" value="NZ_PVSR01000007.1"/>
</dbReference>
<dbReference type="InParanoid" id="A0A2T0GYB3"/>
<dbReference type="SUPFAM" id="SSF56281">
    <property type="entry name" value="Metallo-hydrolase/oxidoreductase"/>
    <property type="match status" value="1"/>
</dbReference>
<comment type="caution">
    <text evidence="2">The sequence shown here is derived from an EMBL/GenBank/DDBJ whole genome shotgun (WGS) entry which is preliminary data.</text>
</comment>
<dbReference type="GO" id="GO:0016787">
    <property type="term" value="F:hydrolase activity"/>
    <property type="evidence" value="ECO:0007669"/>
    <property type="project" value="UniProtKB-KW"/>
</dbReference>
<sequence>MSDTAWTHPGAHEVSPGVYRIPLPMPSDGLRAVNVYALWDTDGLALIDGGWALPESRRLLGEALETLGARPADITRVLVTHVHRDHYTQAIALREELGCHVALGEGERVNLERLGARDHVPLERQRRELVECGAERVLDELGAEFDTPAPEHEPHWQQPDEWLSDGTELVLAGRTLRVVSTPGHTRGHVVFHDEDNGLVFTGDHVLPAITPSVGLEQAPGPLPLRDYLDSLHLVRKLPDDRILPAHGPVHDSLHSRVDELLSHHQRRLDTMAATVERGTSTAYETARALNWTRHERTLDELDVFSRILAVLETSAHLKLLVSQRRLASERREGVLRYSCR</sequence>
<dbReference type="AlphaFoldDB" id="A0A2T0GYB3"/>